<comment type="caution">
    <text evidence="2">The sequence shown here is derived from an EMBL/GenBank/DDBJ whole genome shotgun (WGS) entry which is preliminary data.</text>
</comment>
<dbReference type="VEuPathDB" id="FungiDB:EMCG_07256"/>
<dbReference type="AlphaFoldDB" id="A0A2B7Z9N3"/>
<feature type="region of interest" description="Disordered" evidence="1">
    <location>
        <begin position="161"/>
        <end position="286"/>
    </location>
</feature>
<dbReference type="EMBL" id="PDND01000182">
    <property type="protein sequence ID" value="PGH30275.1"/>
    <property type="molecule type" value="Genomic_DNA"/>
</dbReference>
<sequence>MVVAPKRDDLIYHWLSKVDSRNVSLLPKSAFTRRKNSLNAKQIDDPCSTRNKEKECGNGTELVAKIKNAPHIDRDGSFPISGHQHLIAAMNGNREAQDTIPGIQSWNYTPGRQYMLAACARVPDDSETRVGSGLFRHEAFDVGPAAGPQLQFTTLNGVLGPRGDAAENSGSRGITSQSPCDVSHPHAIIANHDSRDSNPLLSNDIPRGAYDRHSRHKTRPDRYELKYTGPSMMPSDSRARAQKSSAAKKRRTNNIVENLPKDISNPSFPSASAGATEKQGVHKGKKRKENILENSFKAPNVTQDRLSLPVNHGVGFLNRARVGHGGVPDLSFSGMGFLSNGVKRPNEPEPTKHNHSKRVREENDTDGGISRYFSKQPAGPSMPNRYSSEKDVPQVLSRQPNNPLLNPEAGANCPTGTEPSVPELATRAFIPNAAASSFREASVNPSDSASNPLWRQANRPTPWLPQVRSRMLGARHAMLMAAKTARNIAMLDQCRKAVQHAARMVSHVDRGRIDTEVERDYPIPELASGFSFQQTNRAIGNMIRGENRFLAEICTVFEPEYNDFSARSEEGNAAKGTASVNGTASSAPNPHHSGPSAILAASNNIQNRPSPTEINVSPNAAQNTASNSDPSQQSAARTVAHATSDQSSPDECNGNSGATQALVLQPTPNNRHPAQAQSGDNGTLGSGQLSAPILDSNNEPPQTMANPIQYQLDQSMSNSIPVIGQSVSNELSNVHPFDSHNTESNKVRHIEQNRGNMQPSLLCNTPKPDRPLQREIEASTKYIFHDLQDEGEAGSVISGAQDLNPIRAERIQNHLFPQQSCAAQSLYFNGPNVPANPLATNANGHSHNISWHAEQISNSPHLSSNYSPYANGGNRSATPASSIRSGFSHNQNLNSGWICESYPASFIEQQHLQFGPSSSIQHSHQNPNLPHVTASSPTLGSVPTAARSGYTMPTNTPWYNNQTTPWATSNTTHYAQPILNSHPNFAHRDSFSKSNKFVSAPPSSFPFSQPNKLH</sequence>
<gene>
    <name evidence="2" type="ORF">GX50_06962</name>
</gene>
<evidence type="ECO:0000313" key="2">
    <source>
        <dbReference type="EMBL" id="PGH30275.1"/>
    </source>
</evidence>
<feature type="compositionally biased region" description="Polar residues" evidence="1">
    <location>
        <begin position="666"/>
        <end position="705"/>
    </location>
</feature>
<proteinExistence type="predicted"/>
<dbReference type="Proteomes" id="UP000226031">
    <property type="component" value="Unassembled WGS sequence"/>
</dbReference>
<feature type="region of interest" description="Disordered" evidence="1">
    <location>
        <begin position="572"/>
        <end position="705"/>
    </location>
</feature>
<organism evidence="2 3">
    <name type="scientific">[Emmonsia] crescens</name>
    <dbReference type="NCBI Taxonomy" id="73230"/>
    <lineage>
        <taxon>Eukaryota</taxon>
        <taxon>Fungi</taxon>
        <taxon>Dikarya</taxon>
        <taxon>Ascomycota</taxon>
        <taxon>Pezizomycotina</taxon>
        <taxon>Eurotiomycetes</taxon>
        <taxon>Eurotiomycetidae</taxon>
        <taxon>Onygenales</taxon>
        <taxon>Ajellomycetaceae</taxon>
        <taxon>Emergomyces</taxon>
    </lineage>
</organism>
<protein>
    <submittedName>
        <fullName evidence="2">Uncharacterized protein</fullName>
    </submittedName>
</protein>
<evidence type="ECO:0000256" key="1">
    <source>
        <dbReference type="SAM" id="MobiDB-lite"/>
    </source>
</evidence>
<feature type="compositionally biased region" description="Polar residues" evidence="1">
    <location>
        <begin position="601"/>
        <end position="659"/>
    </location>
</feature>
<feature type="region of interest" description="Disordered" evidence="1">
    <location>
        <begin position="340"/>
        <end position="407"/>
    </location>
</feature>
<feature type="compositionally biased region" description="Polar residues" evidence="1">
    <location>
        <begin position="578"/>
        <end position="588"/>
    </location>
</feature>
<feature type="compositionally biased region" description="Polar residues" evidence="1">
    <location>
        <begin position="168"/>
        <end position="180"/>
    </location>
</feature>
<dbReference type="STRING" id="73230.A0A2B7Z9N3"/>
<accession>A0A2B7Z9N3</accession>
<evidence type="ECO:0000313" key="3">
    <source>
        <dbReference type="Proteomes" id="UP000226031"/>
    </source>
</evidence>
<keyword evidence="3" id="KW-1185">Reference proteome</keyword>
<name>A0A2B7Z9N3_9EURO</name>
<reference evidence="2 3" key="1">
    <citation type="submission" date="2017-10" db="EMBL/GenBank/DDBJ databases">
        <title>Comparative genomics in systemic dimorphic fungi from Ajellomycetaceae.</title>
        <authorList>
            <person name="Munoz J.F."/>
            <person name="Mcewen J.G."/>
            <person name="Clay O.K."/>
            <person name="Cuomo C.A."/>
        </authorList>
    </citation>
    <scope>NUCLEOTIDE SEQUENCE [LARGE SCALE GENOMIC DNA]</scope>
    <source>
        <strain evidence="2 3">UAMH4076</strain>
    </source>
</reference>